<feature type="transmembrane region" description="Helical" evidence="5">
    <location>
        <begin position="55"/>
        <end position="76"/>
    </location>
</feature>
<evidence type="ECO:0000256" key="2">
    <source>
        <dbReference type="ARBA" id="ARBA00022692"/>
    </source>
</evidence>
<dbReference type="Gene3D" id="1.20.1250.20">
    <property type="entry name" value="MFS general substrate transporter like domains"/>
    <property type="match status" value="2"/>
</dbReference>
<name>A0ABW1A3P8_9ACTN</name>
<feature type="transmembrane region" description="Helical" evidence="5">
    <location>
        <begin position="18"/>
        <end position="43"/>
    </location>
</feature>
<dbReference type="InterPro" id="IPR036259">
    <property type="entry name" value="MFS_trans_sf"/>
</dbReference>
<evidence type="ECO:0000256" key="3">
    <source>
        <dbReference type="ARBA" id="ARBA00022989"/>
    </source>
</evidence>
<dbReference type="PANTHER" id="PTHR23508">
    <property type="entry name" value="CARBOXYLIC ACID TRANSPORTER PROTEIN HOMOLOG"/>
    <property type="match status" value="1"/>
</dbReference>
<feature type="transmembrane region" description="Helical" evidence="5">
    <location>
        <begin position="313"/>
        <end position="334"/>
    </location>
</feature>
<protein>
    <submittedName>
        <fullName evidence="7">MFS transporter</fullName>
    </submittedName>
</protein>
<feature type="transmembrane region" description="Helical" evidence="5">
    <location>
        <begin position="145"/>
        <end position="164"/>
    </location>
</feature>
<dbReference type="RefSeq" id="WP_378285879.1">
    <property type="nucleotide sequence ID" value="NZ_JBHSON010000050.1"/>
</dbReference>
<keyword evidence="8" id="KW-1185">Reference proteome</keyword>
<feature type="transmembrane region" description="Helical" evidence="5">
    <location>
        <begin position="377"/>
        <end position="395"/>
    </location>
</feature>
<feature type="domain" description="Major facilitator superfamily (MFS) profile" evidence="6">
    <location>
        <begin position="18"/>
        <end position="399"/>
    </location>
</feature>
<proteinExistence type="predicted"/>
<feature type="transmembrane region" description="Helical" evidence="5">
    <location>
        <begin position="170"/>
        <end position="189"/>
    </location>
</feature>
<feature type="transmembrane region" description="Helical" evidence="5">
    <location>
        <begin position="215"/>
        <end position="235"/>
    </location>
</feature>
<evidence type="ECO:0000259" key="6">
    <source>
        <dbReference type="PROSITE" id="PS50850"/>
    </source>
</evidence>
<dbReference type="EMBL" id="JBHSON010000050">
    <property type="protein sequence ID" value="MFC5750145.1"/>
    <property type="molecule type" value="Genomic_DNA"/>
</dbReference>
<gene>
    <name evidence="7" type="ORF">ACFPZN_31345</name>
</gene>
<dbReference type="InterPro" id="IPR005829">
    <property type="entry name" value="Sugar_transporter_CS"/>
</dbReference>
<feature type="transmembrane region" description="Helical" evidence="5">
    <location>
        <begin position="288"/>
        <end position="307"/>
    </location>
</feature>
<dbReference type="Proteomes" id="UP001596074">
    <property type="component" value="Unassembled WGS sequence"/>
</dbReference>
<keyword evidence="4 5" id="KW-0472">Membrane</keyword>
<feature type="transmembrane region" description="Helical" evidence="5">
    <location>
        <begin position="83"/>
        <end position="101"/>
    </location>
</feature>
<feature type="transmembrane region" description="Helical" evidence="5">
    <location>
        <begin position="255"/>
        <end position="276"/>
    </location>
</feature>
<evidence type="ECO:0000313" key="8">
    <source>
        <dbReference type="Proteomes" id="UP001596074"/>
    </source>
</evidence>
<dbReference type="InterPro" id="IPR011701">
    <property type="entry name" value="MFS"/>
</dbReference>
<comment type="caution">
    <text evidence="7">The sequence shown here is derived from an EMBL/GenBank/DDBJ whole genome shotgun (WGS) entry which is preliminary data.</text>
</comment>
<dbReference type="PROSITE" id="PS50850">
    <property type="entry name" value="MFS"/>
    <property type="match status" value="1"/>
</dbReference>
<evidence type="ECO:0000256" key="5">
    <source>
        <dbReference type="SAM" id="Phobius"/>
    </source>
</evidence>
<feature type="transmembrane region" description="Helical" evidence="5">
    <location>
        <begin position="107"/>
        <end position="125"/>
    </location>
</feature>
<dbReference type="PANTHER" id="PTHR23508:SF10">
    <property type="entry name" value="CARBOXYLIC ACID TRANSPORTER PROTEIN HOMOLOG"/>
    <property type="match status" value="1"/>
</dbReference>
<evidence type="ECO:0000256" key="1">
    <source>
        <dbReference type="ARBA" id="ARBA00004651"/>
    </source>
</evidence>
<reference evidence="8" key="1">
    <citation type="journal article" date="2019" name="Int. J. Syst. Evol. Microbiol.">
        <title>The Global Catalogue of Microorganisms (GCM) 10K type strain sequencing project: providing services to taxonomists for standard genome sequencing and annotation.</title>
        <authorList>
            <consortium name="The Broad Institute Genomics Platform"/>
            <consortium name="The Broad Institute Genome Sequencing Center for Infectious Disease"/>
            <person name="Wu L."/>
            <person name="Ma J."/>
        </authorList>
    </citation>
    <scope>NUCLEOTIDE SEQUENCE [LARGE SCALE GENOMIC DNA]</scope>
    <source>
        <strain evidence="8">KCTC 42087</strain>
    </source>
</reference>
<dbReference type="Pfam" id="PF07690">
    <property type="entry name" value="MFS_1"/>
    <property type="match status" value="1"/>
</dbReference>
<evidence type="ECO:0000313" key="7">
    <source>
        <dbReference type="EMBL" id="MFC5750145.1"/>
    </source>
</evidence>
<comment type="subcellular location">
    <subcellularLocation>
        <location evidence="1">Cell membrane</location>
        <topology evidence="1">Multi-pass membrane protein</topology>
    </subcellularLocation>
</comment>
<organism evidence="7 8">
    <name type="scientific">Actinomadura rugatobispora</name>
    <dbReference type="NCBI Taxonomy" id="1994"/>
    <lineage>
        <taxon>Bacteria</taxon>
        <taxon>Bacillati</taxon>
        <taxon>Actinomycetota</taxon>
        <taxon>Actinomycetes</taxon>
        <taxon>Streptosporangiales</taxon>
        <taxon>Thermomonosporaceae</taxon>
        <taxon>Actinomadura</taxon>
    </lineage>
</organism>
<sequence length="424" mass="45781">MPDTSEGRLRLGKKERGAFLGAFLGWLFDYYEVFLLTFMLIPIKKEFGLSGAQGAWIVSTSLIFMAVGGVLFGVLADRIGRRRVLVITVLMFTLATFARALSPNYEVLLVLTAIAGMGLGGEYGVGQSLISEAIGPKRRGWWGGLFYGGAFLSIMLASVVGGHVLPAVGWRWTFAISGLPVLLVIYLRAHTPESPAWERTAAAARPAPREYARRSFVVPLLKCLIAAIMYFWAYYGVTTLLPDYLVSSGFSMSDASWWIFFTAFAGLVGCLFGSWACDRWGRRPTLSLIMALAATGGLIVYLGGATLLDTAWILVPFFVLYFGSNAPTIFGTLFTEVFPTAFRSTGVSSALQIARGTSALPPIIAGAVIDRSGYTPIFLAATVLYAGVALWAWVFPETRGLGIATIDEPVHATPPSHPIARSGL</sequence>
<dbReference type="SUPFAM" id="SSF103473">
    <property type="entry name" value="MFS general substrate transporter"/>
    <property type="match status" value="1"/>
</dbReference>
<evidence type="ECO:0000256" key="4">
    <source>
        <dbReference type="ARBA" id="ARBA00023136"/>
    </source>
</evidence>
<keyword evidence="3 5" id="KW-1133">Transmembrane helix</keyword>
<dbReference type="PROSITE" id="PS00217">
    <property type="entry name" value="SUGAR_TRANSPORT_2"/>
    <property type="match status" value="1"/>
</dbReference>
<accession>A0ABW1A3P8</accession>
<keyword evidence="2 5" id="KW-0812">Transmembrane</keyword>
<dbReference type="InterPro" id="IPR020846">
    <property type="entry name" value="MFS_dom"/>
</dbReference>